<organism evidence="1">
    <name type="scientific">Pithovirus LCPAC406</name>
    <dbReference type="NCBI Taxonomy" id="2506599"/>
    <lineage>
        <taxon>Viruses</taxon>
        <taxon>Pithoviruses</taxon>
    </lineage>
</organism>
<gene>
    <name evidence="1" type="ORF">LCPAC406_01720</name>
</gene>
<sequence length="49" mass="5233">MHQAKLLPGIVTGIGASERGQPKLVIYFSANSDEESREVAMGQIVGYLA</sequence>
<proteinExistence type="predicted"/>
<evidence type="ECO:0000313" key="1">
    <source>
        <dbReference type="EMBL" id="QBK93858.1"/>
    </source>
</evidence>
<name>A0A481ZD72_9VIRU</name>
<protein>
    <submittedName>
        <fullName evidence="1">Uncharacterized protein</fullName>
    </submittedName>
</protein>
<dbReference type="EMBL" id="MK500606">
    <property type="protein sequence ID" value="QBK93858.1"/>
    <property type="molecule type" value="Genomic_DNA"/>
</dbReference>
<reference evidence="1" key="1">
    <citation type="journal article" date="2019" name="MBio">
        <title>Virus Genomes from Deep Sea Sediments Expand the Ocean Megavirome and Support Independent Origins of Viral Gigantism.</title>
        <authorList>
            <person name="Backstrom D."/>
            <person name="Yutin N."/>
            <person name="Jorgensen S.L."/>
            <person name="Dharamshi J."/>
            <person name="Homa F."/>
            <person name="Zaremba-Niedwiedzka K."/>
            <person name="Spang A."/>
            <person name="Wolf Y.I."/>
            <person name="Koonin E.V."/>
            <person name="Ettema T.J."/>
        </authorList>
    </citation>
    <scope>NUCLEOTIDE SEQUENCE</scope>
</reference>
<accession>A0A481ZD72</accession>